<dbReference type="RefSeq" id="WP_380595713.1">
    <property type="nucleotide sequence ID" value="NZ_JBHSDU010000003.1"/>
</dbReference>
<evidence type="ECO:0000256" key="1">
    <source>
        <dbReference type="SAM" id="MobiDB-lite"/>
    </source>
</evidence>
<evidence type="ECO:0000313" key="3">
    <source>
        <dbReference type="Proteomes" id="UP001595904"/>
    </source>
</evidence>
<evidence type="ECO:0000313" key="2">
    <source>
        <dbReference type="EMBL" id="MFC4308617.1"/>
    </source>
</evidence>
<feature type="region of interest" description="Disordered" evidence="1">
    <location>
        <begin position="53"/>
        <end position="85"/>
    </location>
</feature>
<accession>A0ABV8SM89</accession>
<gene>
    <name evidence="2" type="ORF">ACFPN2_05935</name>
</gene>
<dbReference type="EMBL" id="JBHSDU010000003">
    <property type="protein sequence ID" value="MFC4308617.1"/>
    <property type="molecule type" value="Genomic_DNA"/>
</dbReference>
<sequence>MRRHYLKLLSLWIVPLLVMRALIPAGFMLSVDAGQLQLMFCPSGVVAPLFSPKPATQQAHAEHQHHPGMHHGGADQASASHDDNSPCPFSLVASATPCDIPYLAGATDAPRDEHFEFLSAPTFRVGPVRADRIRGPPSLA</sequence>
<organism evidence="2 3">
    <name type="scientific">Steroidobacter flavus</name>
    <dbReference type="NCBI Taxonomy" id="1842136"/>
    <lineage>
        <taxon>Bacteria</taxon>
        <taxon>Pseudomonadati</taxon>
        <taxon>Pseudomonadota</taxon>
        <taxon>Gammaproteobacteria</taxon>
        <taxon>Steroidobacterales</taxon>
        <taxon>Steroidobacteraceae</taxon>
        <taxon>Steroidobacter</taxon>
    </lineage>
</organism>
<keyword evidence="3" id="KW-1185">Reference proteome</keyword>
<proteinExistence type="predicted"/>
<reference evidence="3" key="1">
    <citation type="journal article" date="2019" name="Int. J. Syst. Evol. Microbiol.">
        <title>The Global Catalogue of Microorganisms (GCM) 10K type strain sequencing project: providing services to taxonomists for standard genome sequencing and annotation.</title>
        <authorList>
            <consortium name="The Broad Institute Genomics Platform"/>
            <consortium name="The Broad Institute Genome Sequencing Center for Infectious Disease"/>
            <person name="Wu L."/>
            <person name="Ma J."/>
        </authorList>
    </citation>
    <scope>NUCLEOTIDE SEQUENCE [LARGE SCALE GENOMIC DNA]</scope>
    <source>
        <strain evidence="3">CGMCC 1.10759</strain>
    </source>
</reference>
<evidence type="ECO:0008006" key="4">
    <source>
        <dbReference type="Google" id="ProtNLM"/>
    </source>
</evidence>
<protein>
    <recommendedName>
        <fullName evidence="4">DUF2946 domain-containing protein</fullName>
    </recommendedName>
</protein>
<comment type="caution">
    <text evidence="2">The sequence shown here is derived from an EMBL/GenBank/DDBJ whole genome shotgun (WGS) entry which is preliminary data.</text>
</comment>
<dbReference type="Proteomes" id="UP001595904">
    <property type="component" value="Unassembled WGS sequence"/>
</dbReference>
<name>A0ABV8SM89_9GAMM</name>